<dbReference type="OrthoDB" id="409173at2759"/>
<dbReference type="PRINTS" id="PR00447">
    <property type="entry name" value="NATRESASSCMP"/>
</dbReference>
<protein>
    <submittedName>
        <fullName evidence="5">Uncharacterized protein</fullName>
    </submittedName>
</protein>
<evidence type="ECO:0000256" key="3">
    <source>
        <dbReference type="ARBA" id="ARBA00022989"/>
    </source>
</evidence>
<dbReference type="GO" id="GO:0046873">
    <property type="term" value="F:metal ion transmembrane transporter activity"/>
    <property type="evidence" value="ECO:0007669"/>
    <property type="project" value="InterPro"/>
</dbReference>
<gene>
    <name evidence="5" type="ORF">K435DRAFT_466255</name>
</gene>
<evidence type="ECO:0000313" key="5">
    <source>
        <dbReference type="EMBL" id="THV00150.1"/>
    </source>
</evidence>
<dbReference type="AlphaFoldDB" id="A0A4S8MCH3"/>
<keyword evidence="2" id="KW-0812">Transmembrane</keyword>
<keyword evidence="4" id="KW-0472">Membrane</keyword>
<organism evidence="5 6">
    <name type="scientific">Dendrothele bispora (strain CBS 962.96)</name>
    <dbReference type="NCBI Taxonomy" id="1314807"/>
    <lineage>
        <taxon>Eukaryota</taxon>
        <taxon>Fungi</taxon>
        <taxon>Dikarya</taxon>
        <taxon>Basidiomycota</taxon>
        <taxon>Agaricomycotina</taxon>
        <taxon>Agaricomycetes</taxon>
        <taxon>Agaricomycetidae</taxon>
        <taxon>Agaricales</taxon>
        <taxon>Agaricales incertae sedis</taxon>
        <taxon>Dendrothele</taxon>
    </lineage>
</organism>
<dbReference type="GO" id="GO:0016020">
    <property type="term" value="C:membrane"/>
    <property type="evidence" value="ECO:0007669"/>
    <property type="project" value="UniProtKB-SubCell"/>
</dbReference>
<evidence type="ECO:0000256" key="2">
    <source>
        <dbReference type="ARBA" id="ARBA00022692"/>
    </source>
</evidence>
<comment type="subcellular location">
    <subcellularLocation>
        <location evidence="1">Membrane</location>
        <topology evidence="1">Multi-pass membrane protein</topology>
    </subcellularLocation>
</comment>
<dbReference type="EMBL" id="ML179108">
    <property type="protein sequence ID" value="THV00150.1"/>
    <property type="molecule type" value="Genomic_DNA"/>
</dbReference>
<evidence type="ECO:0000256" key="4">
    <source>
        <dbReference type="ARBA" id="ARBA00023136"/>
    </source>
</evidence>
<dbReference type="InterPro" id="IPR001046">
    <property type="entry name" value="NRAMP_fam"/>
</dbReference>
<evidence type="ECO:0000313" key="6">
    <source>
        <dbReference type="Proteomes" id="UP000297245"/>
    </source>
</evidence>
<reference evidence="5 6" key="1">
    <citation type="journal article" date="2019" name="Nat. Ecol. Evol.">
        <title>Megaphylogeny resolves global patterns of mushroom evolution.</title>
        <authorList>
            <person name="Varga T."/>
            <person name="Krizsan K."/>
            <person name="Foldi C."/>
            <person name="Dima B."/>
            <person name="Sanchez-Garcia M."/>
            <person name="Sanchez-Ramirez S."/>
            <person name="Szollosi G.J."/>
            <person name="Szarkandi J.G."/>
            <person name="Papp V."/>
            <person name="Albert L."/>
            <person name="Andreopoulos W."/>
            <person name="Angelini C."/>
            <person name="Antonin V."/>
            <person name="Barry K.W."/>
            <person name="Bougher N.L."/>
            <person name="Buchanan P."/>
            <person name="Buyck B."/>
            <person name="Bense V."/>
            <person name="Catcheside P."/>
            <person name="Chovatia M."/>
            <person name="Cooper J."/>
            <person name="Damon W."/>
            <person name="Desjardin D."/>
            <person name="Finy P."/>
            <person name="Geml J."/>
            <person name="Haridas S."/>
            <person name="Hughes K."/>
            <person name="Justo A."/>
            <person name="Karasinski D."/>
            <person name="Kautmanova I."/>
            <person name="Kiss B."/>
            <person name="Kocsube S."/>
            <person name="Kotiranta H."/>
            <person name="LaButti K.M."/>
            <person name="Lechner B.E."/>
            <person name="Liimatainen K."/>
            <person name="Lipzen A."/>
            <person name="Lukacs Z."/>
            <person name="Mihaltcheva S."/>
            <person name="Morgado L.N."/>
            <person name="Niskanen T."/>
            <person name="Noordeloos M.E."/>
            <person name="Ohm R.A."/>
            <person name="Ortiz-Santana B."/>
            <person name="Ovrebo C."/>
            <person name="Racz N."/>
            <person name="Riley R."/>
            <person name="Savchenko A."/>
            <person name="Shiryaev A."/>
            <person name="Soop K."/>
            <person name="Spirin V."/>
            <person name="Szebenyi C."/>
            <person name="Tomsovsky M."/>
            <person name="Tulloss R.E."/>
            <person name="Uehling J."/>
            <person name="Grigoriev I.V."/>
            <person name="Vagvolgyi C."/>
            <person name="Papp T."/>
            <person name="Martin F.M."/>
            <person name="Miettinen O."/>
            <person name="Hibbett D.S."/>
            <person name="Nagy L.G."/>
        </authorList>
    </citation>
    <scope>NUCLEOTIDE SEQUENCE [LARGE SCALE GENOMIC DNA]</scope>
    <source>
        <strain evidence="5 6">CBS 962.96</strain>
    </source>
</reference>
<keyword evidence="6" id="KW-1185">Reference proteome</keyword>
<name>A0A4S8MCH3_DENBC</name>
<evidence type="ECO:0000256" key="1">
    <source>
        <dbReference type="ARBA" id="ARBA00004141"/>
    </source>
</evidence>
<sequence length="142" mass="15768">MVLYLFIHNAGLELTNSLLFPTPPLRPRLSLPSFPLLSPNPSSSCSMDTSVPSYALSEIVGITTDLVELLGSAVALFLLLPRFLLWHGVLVTTCDVTFLLCLDGPLRGNLEVVQVAYWGIGLIRHGLHAYYLQTQHQLEQYF</sequence>
<accession>A0A4S8MCH3</accession>
<dbReference type="Proteomes" id="UP000297245">
    <property type="component" value="Unassembled WGS sequence"/>
</dbReference>
<proteinExistence type="predicted"/>
<keyword evidence="3" id="KW-1133">Transmembrane helix</keyword>